<dbReference type="Pfam" id="PF00743">
    <property type="entry name" value="FMO-like"/>
    <property type="match status" value="1"/>
</dbReference>
<dbReference type="PRINTS" id="PR00463">
    <property type="entry name" value="EP450I"/>
</dbReference>
<name>A0ABR2SVA5_9ROSI</name>
<evidence type="ECO:0000313" key="8">
    <source>
        <dbReference type="Proteomes" id="UP001396334"/>
    </source>
</evidence>
<keyword evidence="8" id="KW-1185">Reference proteome</keyword>
<dbReference type="Gene3D" id="1.10.630.10">
    <property type="entry name" value="Cytochrome P450"/>
    <property type="match status" value="2"/>
</dbReference>
<keyword evidence="3 5" id="KW-0274">FAD</keyword>
<evidence type="ECO:0000256" key="4">
    <source>
        <dbReference type="ARBA" id="ARBA00023002"/>
    </source>
</evidence>
<evidence type="ECO:0000256" key="1">
    <source>
        <dbReference type="ARBA" id="ARBA00009183"/>
    </source>
</evidence>
<gene>
    <name evidence="7" type="ORF">V6N11_026059</name>
</gene>
<dbReference type="Proteomes" id="UP001396334">
    <property type="component" value="Unassembled WGS sequence"/>
</dbReference>
<evidence type="ECO:0000256" key="5">
    <source>
        <dbReference type="RuleBase" id="RU361177"/>
    </source>
</evidence>
<protein>
    <recommendedName>
        <fullName evidence="5">Flavin-containing monooxygenase</fullName>
        <ecNumber evidence="5">1.-.-.-</ecNumber>
    </recommendedName>
</protein>
<organism evidence="7 8">
    <name type="scientific">Hibiscus sabdariffa</name>
    <name type="common">roselle</name>
    <dbReference type="NCBI Taxonomy" id="183260"/>
    <lineage>
        <taxon>Eukaryota</taxon>
        <taxon>Viridiplantae</taxon>
        <taxon>Streptophyta</taxon>
        <taxon>Embryophyta</taxon>
        <taxon>Tracheophyta</taxon>
        <taxon>Spermatophyta</taxon>
        <taxon>Magnoliopsida</taxon>
        <taxon>eudicotyledons</taxon>
        <taxon>Gunneridae</taxon>
        <taxon>Pentapetalae</taxon>
        <taxon>rosids</taxon>
        <taxon>malvids</taxon>
        <taxon>Malvales</taxon>
        <taxon>Malvaceae</taxon>
        <taxon>Malvoideae</taxon>
        <taxon>Hibiscus</taxon>
    </lineage>
</organism>
<sequence length="848" mass="96173">MVTANSIDIHPFVKERMSRYGPVFKTSVAGRSIVVSTDPDVNNFLFQQEGKLVEMWYMDSFAQLLRQDTTAASGYVHKYLRHLVMSHFGVETLKNRLLPQLERAVNQRLQEWAKQPEVQLKDQTATMIFEFTAKHMLSYEAERSWDQENIIGNLSNFLEGLMSFPLRIPGTAFHRCRQRQQKVIKVISEIVEERMKSSNGNGCGGDFVDQMVEDMRTETFLTKEFATHVLFGILLASFETISSTIALAINYLSDHPSFLQQLTEEHEEIVNKRRRDGNPGAADGLVWEEYRSMNFTHNNTGSNAKAKNFMAFGGGNRACAGAEFSKVLMAVFLHVLVTKYRMERGKRIAIVGAGISGLMACKYTLEKGFSPIVFEARSGLGGVWSQTIESTKLQTPKDFYQFSDFSWPPAVQGTYPDHTQVLEYIQAYAVRFNILPRIKFNSKVTCIDYVTSSDADLLSWDLWGGSGEPFSPSGKWHLTVQNAQNPSASAATDQVYQVDFVILCIGRYSDVPNIPDFPLNKGPEVLNGQVLHSMDYAAMDDDVATALIKEKRVTVVGFQKSAVDIAAEVATKNSASLCFSFSRIHLFCLNRFTELMVHKPGEGFFMWLLAVFLSPLLWIFSTSIECYLKFVYPLKKYNMVPAHKFLKQISSCKFTVLPANFYDRVKDGSLYLKKSQSFSFCKNGLMVQGESRPLQSDIVILATGYKSEEKLKNIFRSNFFRKCISGSSAPFYRECIHPRIPQLAILGYADSPSILYSTEMRSKWLAHFLAGNLVLPTIRKMEEDVMEWEKCKRSDAEESHGRSCVSTLLQIYFNDQLCKDMRCNSRRKSGFLAELFEAYCPNDYKAVS</sequence>
<dbReference type="Gene3D" id="3.50.50.60">
    <property type="entry name" value="FAD/NAD(P)-binding domain"/>
    <property type="match status" value="2"/>
</dbReference>
<evidence type="ECO:0000256" key="6">
    <source>
        <dbReference type="SAM" id="Phobius"/>
    </source>
</evidence>
<evidence type="ECO:0000256" key="3">
    <source>
        <dbReference type="ARBA" id="ARBA00022827"/>
    </source>
</evidence>
<dbReference type="InterPro" id="IPR020946">
    <property type="entry name" value="Flavin_mOase-like"/>
</dbReference>
<proteinExistence type="inferred from homology"/>
<keyword evidence="4 5" id="KW-0560">Oxidoreductase</keyword>
<evidence type="ECO:0000256" key="2">
    <source>
        <dbReference type="ARBA" id="ARBA00022630"/>
    </source>
</evidence>
<keyword evidence="6" id="KW-0472">Membrane</keyword>
<dbReference type="EMBL" id="JBBPBN010000011">
    <property type="protein sequence ID" value="KAK9028924.1"/>
    <property type="molecule type" value="Genomic_DNA"/>
</dbReference>
<dbReference type="PROSITE" id="PS00086">
    <property type="entry name" value="CYTOCHROME_P450"/>
    <property type="match status" value="1"/>
</dbReference>
<keyword evidence="6" id="KW-0812">Transmembrane</keyword>
<dbReference type="InterPro" id="IPR002401">
    <property type="entry name" value="Cyt_P450_E_grp-I"/>
</dbReference>
<dbReference type="Pfam" id="PF00067">
    <property type="entry name" value="p450"/>
    <property type="match status" value="2"/>
</dbReference>
<comment type="caution">
    <text evidence="7">The sequence shown here is derived from an EMBL/GenBank/DDBJ whole genome shotgun (WGS) entry which is preliminary data.</text>
</comment>
<comment type="similarity">
    <text evidence="1 5">Belongs to the FMO family.</text>
</comment>
<evidence type="ECO:0000313" key="7">
    <source>
        <dbReference type="EMBL" id="KAK9028924.1"/>
    </source>
</evidence>
<feature type="transmembrane region" description="Helical" evidence="6">
    <location>
        <begin position="604"/>
        <end position="628"/>
    </location>
</feature>
<dbReference type="SUPFAM" id="SSF51905">
    <property type="entry name" value="FAD/NAD(P)-binding domain"/>
    <property type="match status" value="2"/>
</dbReference>
<dbReference type="PANTHER" id="PTHR23023">
    <property type="entry name" value="DIMETHYLANILINE MONOOXYGENASE"/>
    <property type="match status" value="1"/>
</dbReference>
<keyword evidence="5" id="KW-0503">Monooxygenase</keyword>
<reference evidence="7 8" key="1">
    <citation type="journal article" date="2024" name="G3 (Bethesda)">
        <title>Genome assembly of Hibiscus sabdariffa L. provides insights into metabolisms of medicinal natural products.</title>
        <authorList>
            <person name="Kim T."/>
        </authorList>
    </citation>
    <scope>NUCLEOTIDE SEQUENCE [LARGE SCALE GENOMIC DNA]</scope>
    <source>
        <strain evidence="7">TK-2024</strain>
        <tissue evidence="7">Old leaves</tissue>
    </source>
</reference>
<dbReference type="InterPro" id="IPR017972">
    <property type="entry name" value="Cyt_P450_CS"/>
</dbReference>
<accession>A0ABR2SVA5</accession>
<dbReference type="InterPro" id="IPR036396">
    <property type="entry name" value="Cyt_P450_sf"/>
</dbReference>
<dbReference type="EC" id="1.-.-.-" evidence="5"/>
<dbReference type="SUPFAM" id="SSF48264">
    <property type="entry name" value="Cytochrome P450"/>
    <property type="match status" value="1"/>
</dbReference>
<keyword evidence="6" id="KW-1133">Transmembrane helix</keyword>
<keyword evidence="2 5" id="KW-0285">Flavoprotein</keyword>
<dbReference type="InterPro" id="IPR050346">
    <property type="entry name" value="FMO-like"/>
</dbReference>
<dbReference type="InterPro" id="IPR001128">
    <property type="entry name" value="Cyt_P450"/>
</dbReference>
<dbReference type="InterPro" id="IPR036188">
    <property type="entry name" value="FAD/NAD-bd_sf"/>
</dbReference>
<comment type="cofactor">
    <cofactor evidence="5">
        <name>FAD</name>
        <dbReference type="ChEBI" id="CHEBI:57692"/>
    </cofactor>
</comment>